<dbReference type="PANTHER" id="PTHR10422">
    <property type="entry name" value="CYTOCHROME C OXIDASE SUBUNIT 1"/>
    <property type="match status" value="1"/>
</dbReference>
<evidence type="ECO:0000259" key="11">
    <source>
        <dbReference type="PROSITE" id="PS50855"/>
    </source>
</evidence>
<dbReference type="GO" id="GO:0005743">
    <property type="term" value="C:mitochondrial inner membrane"/>
    <property type="evidence" value="ECO:0007669"/>
    <property type="project" value="UniProtKB-SubCell"/>
</dbReference>
<keyword evidence="9" id="KW-0999">Mitochondrion inner membrane</keyword>
<dbReference type="InterPro" id="IPR036927">
    <property type="entry name" value="Cyt_c_oxase-like_su1_sf"/>
</dbReference>
<evidence type="ECO:0000256" key="3">
    <source>
        <dbReference type="ARBA" id="ARBA00004673"/>
    </source>
</evidence>
<keyword evidence="9" id="KW-0349">Heme</keyword>
<evidence type="ECO:0000256" key="6">
    <source>
        <dbReference type="ARBA" id="ARBA00022692"/>
    </source>
</evidence>
<dbReference type="SUPFAM" id="SSF81442">
    <property type="entry name" value="Cytochrome c oxidase subunit I-like"/>
    <property type="match status" value="1"/>
</dbReference>
<evidence type="ECO:0000256" key="4">
    <source>
        <dbReference type="ARBA" id="ARBA00009578"/>
    </source>
</evidence>
<feature type="transmembrane region" description="Helical" evidence="10">
    <location>
        <begin position="458"/>
        <end position="478"/>
    </location>
</feature>
<dbReference type="UniPathway" id="UPA00705"/>
<feature type="transmembrane region" description="Helical" evidence="10">
    <location>
        <begin position="416"/>
        <end position="438"/>
    </location>
</feature>
<dbReference type="InterPro" id="IPR033944">
    <property type="entry name" value="Cyt_c_oxase_su1_dom"/>
</dbReference>
<evidence type="ECO:0000256" key="1">
    <source>
        <dbReference type="ARBA" id="ARBA00001971"/>
    </source>
</evidence>
<dbReference type="CTD" id="4512"/>
<feature type="domain" description="Cytochrome oxidase subunit I profile" evidence="11">
    <location>
        <begin position="1"/>
        <end position="517"/>
    </location>
</feature>
<geneLocation type="mitochondrion" evidence="12"/>
<comment type="cofactor">
    <cofactor evidence="1">
        <name>heme</name>
        <dbReference type="ChEBI" id="CHEBI:30413"/>
    </cofactor>
</comment>
<keyword evidence="6 9" id="KW-0812">Transmembrane</keyword>
<feature type="transmembrane region" description="Helical" evidence="10">
    <location>
        <begin position="61"/>
        <end position="88"/>
    </location>
</feature>
<keyword evidence="9" id="KW-0408">Iron</keyword>
<evidence type="ECO:0000256" key="8">
    <source>
        <dbReference type="ARBA" id="ARBA00023136"/>
    </source>
</evidence>
<reference evidence="12" key="1">
    <citation type="journal article" date="2013" name="Mitochondrial DNA">
        <title>The complete mitochondrial genome of the pen shell Atrina pectinata (Mollusca: Bivalvia: Pinnidae):The first representative from the family Pinnidae.</title>
        <authorList>
            <person name="Yan J.K."/>
            <person name="Wu B."/>
            <person name="Yang A.G."/>
            <person name="Zhou L.Q."/>
            <person name="Liu Z.H."/>
        </authorList>
    </citation>
    <scope>NUCLEOTIDE SEQUENCE</scope>
</reference>
<dbReference type="PRINTS" id="PR01165">
    <property type="entry name" value="CYCOXIDASEI"/>
</dbReference>
<dbReference type="GO" id="GO:0004129">
    <property type="term" value="F:cytochrome-c oxidase activity"/>
    <property type="evidence" value="ECO:0007669"/>
    <property type="project" value="UniProtKB-EC"/>
</dbReference>
<keyword evidence="9" id="KW-0679">Respiratory chain</keyword>
<feature type="transmembrane region" description="Helical" evidence="10">
    <location>
        <begin position="340"/>
        <end position="361"/>
    </location>
</feature>
<keyword evidence="9 12" id="KW-0496">Mitochondrion</keyword>
<gene>
    <name evidence="12" type="primary">COX1</name>
</gene>
<dbReference type="Pfam" id="PF00115">
    <property type="entry name" value="COX1"/>
    <property type="match status" value="1"/>
</dbReference>
<keyword evidence="9" id="KW-0813">Transport</keyword>
<dbReference type="GO" id="GO:0045277">
    <property type="term" value="C:respiratory chain complex IV"/>
    <property type="evidence" value="ECO:0007669"/>
    <property type="project" value="InterPro"/>
</dbReference>
<dbReference type="Gene3D" id="1.20.210.10">
    <property type="entry name" value="Cytochrome c oxidase-like, subunit I domain"/>
    <property type="match status" value="1"/>
</dbReference>
<keyword evidence="9" id="KW-0479">Metal-binding</keyword>
<feature type="transmembrane region" description="Helical" evidence="10">
    <location>
        <begin position="185"/>
        <end position="212"/>
    </location>
</feature>
<evidence type="ECO:0000313" key="12">
    <source>
        <dbReference type="EMBL" id="AGA63948.1"/>
    </source>
</evidence>
<name>L0ER83_ATRPE</name>
<dbReference type="PANTHER" id="PTHR10422:SF18">
    <property type="entry name" value="CYTOCHROME C OXIDASE SUBUNIT 1"/>
    <property type="match status" value="1"/>
</dbReference>
<dbReference type="GO" id="GO:0015990">
    <property type="term" value="P:electron transport coupled proton transport"/>
    <property type="evidence" value="ECO:0007669"/>
    <property type="project" value="TreeGrafter"/>
</dbReference>
<comment type="pathway">
    <text evidence="3 9">Energy metabolism; oxidative phosphorylation.</text>
</comment>
<dbReference type="InterPro" id="IPR023615">
    <property type="entry name" value="Cyt_c_Oxase_su1_BS"/>
</dbReference>
<dbReference type="InterPro" id="IPR023616">
    <property type="entry name" value="Cyt_c_oxase-like_su1_dom"/>
</dbReference>
<evidence type="ECO:0000256" key="10">
    <source>
        <dbReference type="SAM" id="Phobius"/>
    </source>
</evidence>
<feature type="transmembrane region" description="Helical" evidence="10">
    <location>
        <begin position="269"/>
        <end position="293"/>
    </location>
</feature>
<sequence>MKQWNWIYRWVCSTNHKDIGTLYLLLGLWSGMVGTGFSVIIRTELCRPGATYLGDGQLYNSIVTAHAFIMIFFFVMPMMIGGFGNWLIPMMMGVPDMAFPRLNNLSFWLLPSSLYCLFLSAFVEGGAGTGWTVYPPLSTYLYHGMSVDLAIFSLHLAGLASIFGGINFIVTAQNMRRMESHLMDLFPWAVLVTAVLLVVSLPVLAGGITMLLTDRHFNTSFYFPGGGGDPVLFQHLFWFFGHPEVYILILPAFGMISHMVCHWSFKLEVFGGLAMIYAMVGIGVLGFIVWGHHMFTVGMDVNSRAYFSAATLIIAVPTGVKVFSWIATMSGCRVKSSAPVLWSVGFLGLFTFGGLTGVILASASVDIVLHDTYFVTGHFHYVLSMGAVFALFGAFNHWFPLFTGLTLHRRLAKSQFVGMFLGVNLTFFPHHFLGLSGMPRRIIDYPDCYAKWNSVSSWGSMLSFVGLMWFSFILWEAFMAQRPILFMNNVSVFLEWMGGPKYPPASHGWLFEAPSIWKA</sequence>
<dbReference type="GeneID" id="14412061"/>
<comment type="similarity">
    <text evidence="4 9">Belongs to the heme-copper respiratory oxidase family.</text>
</comment>
<dbReference type="PROSITE" id="PS50855">
    <property type="entry name" value="COX1"/>
    <property type="match status" value="1"/>
</dbReference>
<feature type="transmembrane region" description="Helical" evidence="10">
    <location>
        <begin position="21"/>
        <end position="41"/>
    </location>
</feature>
<feature type="transmembrane region" description="Helical" evidence="10">
    <location>
        <begin position="108"/>
        <end position="129"/>
    </location>
</feature>
<feature type="transmembrane region" description="Helical" evidence="10">
    <location>
        <begin position="381"/>
        <end position="404"/>
    </location>
</feature>
<accession>L0ER83</accession>
<dbReference type="GO" id="GO:0006123">
    <property type="term" value="P:mitochondrial electron transport, cytochrome c to oxygen"/>
    <property type="evidence" value="ECO:0007669"/>
    <property type="project" value="TreeGrafter"/>
</dbReference>
<evidence type="ECO:0000256" key="5">
    <source>
        <dbReference type="ARBA" id="ARBA00015947"/>
    </source>
</evidence>
<feature type="transmembrane region" description="Helical" evidence="10">
    <location>
        <begin position="305"/>
        <end position="328"/>
    </location>
</feature>
<dbReference type="AlphaFoldDB" id="L0ER83"/>
<keyword evidence="9" id="KW-0186">Copper</keyword>
<keyword evidence="7 10" id="KW-1133">Transmembrane helix</keyword>
<dbReference type="CDD" id="cd01663">
    <property type="entry name" value="Cyt_c_Oxidase_I"/>
    <property type="match status" value="1"/>
</dbReference>
<dbReference type="EC" id="7.1.1.9" evidence="9"/>
<feature type="transmembrane region" description="Helical" evidence="10">
    <location>
        <begin position="232"/>
        <end position="257"/>
    </location>
</feature>
<evidence type="ECO:0000256" key="7">
    <source>
        <dbReference type="ARBA" id="ARBA00022989"/>
    </source>
</evidence>
<comment type="function">
    <text evidence="9">Component of the cytochrome c oxidase, the last enzyme in the mitochondrial electron transport chain which drives oxidative phosphorylation. The respiratory chain contains 3 multisubunit complexes succinate dehydrogenase (complex II, CII), ubiquinol-cytochrome c oxidoreductase (cytochrome b-c1 complex, complex III, CIII) and cytochrome c oxidase (complex IV, CIV), that cooperate to transfer electrons derived from NADH and succinate to molecular oxygen, creating an electrochemical gradient over the inner membrane that drives transmembrane transport and the ATP synthase. Cytochrome c oxidase is the component of the respiratory chain that catalyzes the reduction of oxygen to water. Electrons originating from reduced cytochrome c in the intermembrane space (IMS) are transferred via the dinuclear copper A center (CU(A)) of subunit 2 and heme A of subunit 1 to the active site in subunit 1, a binuclear center (BNC) formed by heme A3 and copper B (CU(B)). The BNC reduces molecular oxygen to 2 water molecules using 4 electrons from cytochrome c in the IMS and 4 protons from the mitochondrial matrix.</text>
</comment>
<organism evidence="12">
    <name type="scientific">Atrina pectinata</name>
    <name type="common">Comb pen shell</name>
    <name type="synonym">Pinna pectinata</name>
    <dbReference type="NCBI Taxonomy" id="49198"/>
    <lineage>
        <taxon>Eukaryota</taxon>
        <taxon>Metazoa</taxon>
        <taxon>Spiralia</taxon>
        <taxon>Lophotrochozoa</taxon>
        <taxon>Mollusca</taxon>
        <taxon>Bivalvia</taxon>
        <taxon>Autobranchia</taxon>
        <taxon>Pteriomorphia</taxon>
        <taxon>Pterioida</taxon>
        <taxon>Pinnoidea</taxon>
        <taxon>Pinnidae</taxon>
        <taxon>Atrina</taxon>
    </lineage>
</organism>
<dbReference type="RefSeq" id="YP_007317421.1">
    <property type="nucleotide sequence ID" value="NC_020028.1"/>
</dbReference>
<evidence type="ECO:0000256" key="2">
    <source>
        <dbReference type="ARBA" id="ARBA00004141"/>
    </source>
</evidence>
<proteinExistence type="inferred from homology"/>
<dbReference type="GO" id="GO:0046872">
    <property type="term" value="F:metal ion binding"/>
    <property type="evidence" value="ECO:0007669"/>
    <property type="project" value="UniProtKB-KW"/>
</dbReference>
<dbReference type="InterPro" id="IPR000883">
    <property type="entry name" value="Cyt_C_Oxase_1"/>
</dbReference>
<dbReference type="EMBL" id="KC153059">
    <property type="protein sequence ID" value="AGA63948.1"/>
    <property type="molecule type" value="Genomic_DNA"/>
</dbReference>
<dbReference type="GO" id="GO:0020037">
    <property type="term" value="F:heme binding"/>
    <property type="evidence" value="ECO:0007669"/>
    <property type="project" value="InterPro"/>
</dbReference>
<keyword evidence="8 9" id="KW-0472">Membrane</keyword>
<protein>
    <recommendedName>
        <fullName evidence="5 9">Cytochrome c oxidase subunit 1</fullName>
        <ecNumber evidence="9">7.1.1.9</ecNumber>
    </recommendedName>
</protein>
<dbReference type="PROSITE" id="PS00077">
    <property type="entry name" value="COX1_CUB"/>
    <property type="match status" value="1"/>
</dbReference>
<comment type="catalytic activity">
    <reaction evidence="9">
        <text>4 Fe(II)-[cytochrome c] + O2 + 8 H(+)(in) = 4 Fe(III)-[cytochrome c] + 2 H2O + 4 H(+)(out)</text>
        <dbReference type="Rhea" id="RHEA:11436"/>
        <dbReference type="Rhea" id="RHEA-COMP:10350"/>
        <dbReference type="Rhea" id="RHEA-COMP:14399"/>
        <dbReference type="ChEBI" id="CHEBI:15377"/>
        <dbReference type="ChEBI" id="CHEBI:15378"/>
        <dbReference type="ChEBI" id="CHEBI:15379"/>
        <dbReference type="ChEBI" id="CHEBI:29033"/>
        <dbReference type="ChEBI" id="CHEBI:29034"/>
        <dbReference type="EC" id="7.1.1.9"/>
    </reaction>
</comment>
<comment type="subcellular location">
    <subcellularLocation>
        <location evidence="2">Membrane</location>
        <topology evidence="2">Multi-pass membrane protein</topology>
    </subcellularLocation>
    <subcellularLocation>
        <location evidence="9">Mitochondrion inner membrane</location>
        <topology evidence="9">Multi-pass membrane protein</topology>
    </subcellularLocation>
</comment>
<evidence type="ECO:0000256" key="9">
    <source>
        <dbReference type="RuleBase" id="RU000369"/>
    </source>
</evidence>
<feature type="transmembrane region" description="Helical" evidence="10">
    <location>
        <begin position="149"/>
        <end position="173"/>
    </location>
</feature>
<keyword evidence="9" id="KW-0249">Electron transport</keyword>